<feature type="region of interest" description="Disordered" evidence="1">
    <location>
        <begin position="105"/>
        <end position="128"/>
    </location>
</feature>
<dbReference type="AlphaFoldDB" id="A0A811U7J8"/>
<dbReference type="EMBL" id="CAJHJT010000001">
    <property type="protein sequence ID" value="CAD6994944.1"/>
    <property type="molecule type" value="Genomic_DNA"/>
</dbReference>
<protein>
    <submittedName>
        <fullName evidence="2">(Mediterranean fruit fly) hypothetical protein</fullName>
    </submittedName>
</protein>
<sequence length="157" mass="18229">MNGGFQQFLKLFQHFIKTKYSNYSTQLSQNPCSLSHTYAHYSYFSKGFSSALNAFVFIARCMMCKRFCGHIPVYCYFYYYCIIVVLANNPKIQQHQLNSNSKPQIVASDDEQNNDLNRNRPTTTTTTTETKPYRKLGYIINSCLHGIFGYQCVCVRE</sequence>
<organism evidence="2 3">
    <name type="scientific">Ceratitis capitata</name>
    <name type="common">Mediterranean fruit fly</name>
    <name type="synonym">Tephritis capitata</name>
    <dbReference type="NCBI Taxonomy" id="7213"/>
    <lineage>
        <taxon>Eukaryota</taxon>
        <taxon>Metazoa</taxon>
        <taxon>Ecdysozoa</taxon>
        <taxon>Arthropoda</taxon>
        <taxon>Hexapoda</taxon>
        <taxon>Insecta</taxon>
        <taxon>Pterygota</taxon>
        <taxon>Neoptera</taxon>
        <taxon>Endopterygota</taxon>
        <taxon>Diptera</taxon>
        <taxon>Brachycera</taxon>
        <taxon>Muscomorpha</taxon>
        <taxon>Tephritoidea</taxon>
        <taxon>Tephritidae</taxon>
        <taxon>Ceratitis</taxon>
        <taxon>Ceratitis</taxon>
    </lineage>
</organism>
<reference evidence="2" key="1">
    <citation type="submission" date="2020-11" db="EMBL/GenBank/DDBJ databases">
        <authorList>
            <person name="Whitehead M."/>
        </authorList>
    </citation>
    <scope>NUCLEOTIDE SEQUENCE</scope>
    <source>
        <strain evidence="2">EGII</strain>
    </source>
</reference>
<keyword evidence="3" id="KW-1185">Reference proteome</keyword>
<evidence type="ECO:0000313" key="2">
    <source>
        <dbReference type="EMBL" id="CAD6994944.1"/>
    </source>
</evidence>
<name>A0A811U7J8_CERCA</name>
<evidence type="ECO:0000313" key="3">
    <source>
        <dbReference type="Proteomes" id="UP000606786"/>
    </source>
</evidence>
<dbReference type="Proteomes" id="UP000606786">
    <property type="component" value="Unassembled WGS sequence"/>
</dbReference>
<evidence type="ECO:0000256" key="1">
    <source>
        <dbReference type="SAM" id="MobiDB-lite"/>
    </source>
</evidence>
<accession>A0A811U7J8</accession>
<gene>
    <name evidence="2" type="ORF">CCAP1982_LOCUS3677</name>
</gene>
<comment type="caution">
    <text evidence="2">The sequence shown here is derived from an EMBL/GenBank/DDBJ whole genome shotgun (WGS) entry which is preliminary data.</text>
</comment>
<proteinExistence type="predicted"/>